<dbReference type="SUPFAM" id="SSF47413">
    <property type="entry name" value="lambda repressor-like DNA-binding domains"/>
    <property type="match status" value="1"/>
</dbReference>
<dbReference type="EMBL" id="JAMPLM010000054">
    <property type="protein sequence ID" value="MEP1062136.1"/>
    <property type="molecule type" value="Genomic_DNA"/>
</dbReference>
<dbReference type="SMART" id="SM00530">
    <property type="entry name" value="HTH_XRE"/>
    <property type="match status" value="1"/>
</dbReference>
<proteinExistence type="predicted"/>
<dbReference type="InterPro" id="IPR001387">
    <property type="entry name" value="Cro/C1-type_HTH"/>
</dbReference>
<dbReference type="Gene3D" id="1.10.260.40">
    <property type="entry name" value="lambda repressor-like DNA-binding domains"/>
    <property type="match status" value="1"/>
</dbReference>
<keyword evidence="3" id="KW-1185">Reference proteome</keyword>
<dbReference type="CDD" id="cd00093">
    <property type="entry name" value="HTH_XRE"/>
    <property type="match status" value="1"/>
</dbReference>
<protein>
    <submittedName>
        <fullName evidence="2">Helix-turn-helix domain-containing protein</fullName>
    </submittedName>
</protein>
<dbReference type="Proteomes" id="UP001476950">
    <property type="component" value="Unassembled WGS sequence"/>
</dbReference>
<dbReference type="InterPro" id="IPR010982">
    <property type="entry name" value="Lambda_DNA-bd_dom_sf"/>
</dbReference>
<dbReference type="PROSITE" id="PS50943">
    <property type="entry name" value="HTH_CROC1"/>
    <property type="match status" value="1"/>
</dbReference>
<dbReference type="RefSeq" id="WP_190452664.1">
    <property type="nucleotide sequence ID" value="NZ_JAMPLM010000054.1"/>
</dbReference>
<organism evidence="2 3">
    <name type="scientific">Stenomitos frigidus AS-A4</name>
    <dbReference type="NCBI Taxonomy" id="2933935"/>
    <lineage>
        <taxon>Bacteria</taxon>
        <taxon>Bacillati</taxon>
        <taxon>Cyanobacteriota</taxon>
        <taxon>Cyanophyceae</taxon>
        <taxon>Leptolyngbyales</taxon>
        <taxon>Leptolyngbyaceae</taxon>
        <taxon>Stenomitos</taxon>
    </lineage>
</organism>
<evidence type="ECO:0000313" key="3">
    <source>
        <dbReference type="Proteomes" id="UP001476950"/>
    </source>
</evidence>
<comment type="caution">
    <text evidence="2">The sequence shown here is derived from an EMBL/GenBank/DDBJ whole genome shotgun (WGS) entry which is preliminary data.</text>
</comment>
<name>A0ABV0KSE2_9CYAN</name>
<evidence type="ECO:0000259" key="1">
    <source>
        <dbReference type="PROSITE" id="PS50943"/>
    </source>
</evidence>
<accession>A0ABV0KSE2</accession>
<sequence>MDEAGSLIRTARKLKHLSQRALAKQTGIDFTYVSKIEKGKLEYAPKAAVLAKLAACLELDLCELKRLYGQPLTEWLPSTVFLPDYVG</sequence>
<reference evidence="2 3" key="1">
    <citation type="submission" date="2022-04" db="EMBL/GenBank/DDBJ databases">
        <title>Positive selection, recombination, and allopatry shape intraspecific diversity of widespread and dominant cyanobacteria.</title>
        <authorList>
            <person name="Wei J."/>
            <person name="Shu W."/>
            <person name="Hu C."/>
        </authorList>
    </citation>
    <scope>NUCLEOTIDE SEQUENCE [LARGE SCALE GENOMIC DNA]</scope>
    <source>
        <strain evidence="2 3">AS-A4</strain>
    </source>
</reference>
<gene>
    <name evidence="2" type="ORF">NDI38_27550</name>
</gene>
<evidence type="ECO:0000313" key="2">
    <source>
        <dbReference type="EMBL" id="MEP1062136.1"/>
    </source>
</evidence>
<feature type="domain" description="HTH cro/C1-type" evidence="1">
    <location>
        <begin position="8"/>
        <end position="64"/>
    </location>
</feature>
<dbReference type="Pfam" id="PF01381">
    <property type="entry name" value="HTH_3"/>
    <property type="match status" value="1"/>
</dbReference>